<protein>
    <recommendedName>
        <fullName evidence="2">FAD-binding domain-containing protein</fullName>
    </recommendedName>
</protein>
<dbReference type="InterPro" id="IPR036188">
    <property type="entry name" value="FAD/NAD-bd_sf"/>
</dbReference>
<dbReference type="PANTHER" id="PTHR42685">
    <property type="entry name" value="GERANYLGERANYL DIPHOSPHATE REDUCTASE"/>
    <property type="match status" value="1"/>
</dbReference>
<accession>A0A382Q1H6</accession>
<organism evidence="1">
    <name type="scientific">marine metagenome</name>
    <dbReference type="NCBI Taxonomy" id="408172"/>
    <lineage>
        <taxon>unclassified sequences</taxon>
        <taxon>metagenomes</taxon>
        <taxon>ecological metagenomes</taxon>
    </lineage>
</organism>
<name>A0A382Q1H6_9ZZZZ</name>
<gene>
    <name evidence="1" type="ORF">METZ01_LOCUS331612</name>
</gene>
<evidence type="ECO:0000313" key="1">
    <source>
        <dbReference type="EMBL" id="SVC78758.1"/>
    </source>
</evidence>
<dbReference type="SUPFAM" id="SSF51905">
    <property type="entry name" value="FAD/NAD(P)-binding domain"/>
    <property type="match status" value="1"/>
</dbReference>
<sequence length="231" mass="25648">PVGEVKIAMAAHWEGAQLADDYCYMHVSDPGYTGISNVGRDRANVVLVVDRHSMNGENPDKFYLDTVMKNSQRYKILGNAKCLESVRTVESLAFSVKSVPCGGLLMVGDAMGFIDPFTGEGIYLSLRSSEIAVEVAVKALKNFNFSREALNIYEVRRKKEFDKKFLLSRILQKLICNQFFCNQVVRALKGDRDLAETLVGVIGDLKPAETVVSSRFLLQLVAAYSKGVYMS</sequence>
<proteinExistence type="predicted"/>
<feature type="non-terminal residue" evidence="1">
    <location>
        <position position="1"/>
    </location>
</feature>
<reference evidence="1" key="1">
    <citation type="submission" date="2018-05" db="EMBL/GenBank/DDBJ databases">
        <authorList>
            <person name="Lanie J.A."/>
            <person name="Ng W.-L."/>
            <person name="Kazmierczak K.M."/>
            <person name="Andrzejewski T.M."/>
            <person name="Davidsen T.M."/>
            <person name="Wayne K.J."/>
            <person name="Tettelin H."/>
            <person name="Glass J.I."/>
            <person name="Rusch D."/>
            <person name="Podicherti R."/>
            <person name="Tsui H.-C.T."/>
            <person name="Winkler M.E."/>
        </authorList>
    </citation>
    <scope>NUCLEOTIDE SEQUENCE</scope>
</reference>
<dbReference type="PANTHER" id="PTHR42685:SF22">
    <property type="entry name" value="CONDITIONED MEDIUM FACTOR RECEPTOR 1"/>
    <property type="match status" value="1"/>
</dbReference>
<dbReference type="Gene3D" id="3.50.50.60">
    <property type="entry name" value="FAD/NAD(P)-binding domain"/>
    <property type="match status" value="1"/>
</dbReference>
<dbReference type="InterPro" id="IPR050407">
    <property type="entry name" value="Geranylgeranyl_reductase"/>
</dbReference>
<evidence type="ECO:0008006" key="2">
    <source>
        <dbReference type="Google" id="ProtNLM"/>
    </source>
</evidence>
<dbReference type="AlphaFoldDB" id="A0A382Q1H6"/>
<dbReference type="EMBL" id="UINC01110925">
    <property type="protein sequence ID" value="SVC78758.1"/>
    <property type="molecule type" value="Genomic_DNA"/>
</dbReference>